<reference evidence="2 3" key="1">
    <citation type="submission" date="2015-01" db="EMBL/GenBank/DDBJ databases">
        <title>The Genome Sequence of Ochroconis gallopava CBS43764.</title>
        <authorList>
            <consortium name="The Broad Institute Genomics Platform"/>
            <person name="Cuomo C."/>
            <person name="de Hoog S."/>
            <person name="Gorbushina A."/>
            <person name="Stielow B."/>
            <person name="Teixiera M."/>
            <person name="Abouelleil A."/>
            <person name="Chapman S.B."/>
            <person name="Priest M."/>
            <person name="Young S.K."/>
            <person name="Wortman J."/>
            <person name="Nusbaum C."/>
            <person name="Birren B."/>
        </authorList>
    </citation>
    <scope>NUCLEOTIDE SEQUENCE [LARGE SCALE GENOMIC DNA]</scope>
    <source>
        <strain evidence="2 3">CBS 43764</strain>
    </source>
</reference>
<dbReference type="InParanoid" id="A0A0D2B4C1"/>
<gene>
    <name evidence="2" type="ORF">PV09_03236</name>
</gene>
<dbReference type="PANTHER" id="PTHR48228">
    <property type="entry name" value="SUCCINYL-COA--D-CITRAMALATE COA-TRANSFERASE"/>
    <property type="match status" value="1"/>
</dbReference>
<protein>
    <recommendedName>
        <fullName evidence="4">CoA-transferase family III</fullName>
    </recommendedName>
</protein>
<accession>A0A0D2B4C1</accession>
<dbReference type="Gene3D" id="3.40.50.10540">
    <property type="entry name" value="Crotonobetainyl-coa:carnitine coa-transferase, domain 1"/>
    <property type="match status" value="1"/>
</dbReference>
<proteinExistence type="inferred from homology"/>
<dbReference type="EMBL" id="KN847536">
    <property type="protein sequence ID" value="KIW06064.1"/>
    <property type="molecule type" value="Genomic_DNA"/>
</dbReference>
<organism evidence="2 3">
    <name type="scientific">Verruconis gallopava</name>
    <dbReference type="NCBI Taxonomy" id="253628"/>
    <lineage>
        <taxon>Eukaryota</taxon>
        <taxon>Fungi</taxon>
        <taxon>Dikarya</taxon>
        <taxon>Ascomycota</taxon>
        <taxon>Pezizomycotina</taxon>
        <taxon>Dothideomycetes</taxon>
        <taxon>Pleosporomycetidae</taxon>
        <taxon>Venturiales</taxon>
        <taxon>Sympoventuriaceae</taxon>
        <taxon>Verruconis</taxon>
    </lineage>
</organism>
<dbReference type="GeneID" id="27311209"/>
<evidence type="ECO:0000313" key="3">
    <source>
        <dbReference type="Proteomes" id="UP000053259"/>
    </source>
</evidence>
<dbReference type="InterPro" id="IPR050509">
    <property type="entry name" value="CoA-transferase_III"/>
</dbReference>
<dbReference type="AlphaFoldDB" id="A0A0D2B4C1"/>
<dbReference type="InterPro" id="IPR023606">
    <property type="entry name" value="CoA-Trfase_III_dom_1_sf"/>
</dbReference>
<comment type="similarity">
    <text evidence="1">Belongs to the CoA-transferase III family.</text>
</comment>
<dbReference type="HOGENOM" id="CLU_021588_0_1_1"/>
<evidence type="ECO:0008006" key="4">
    <source>
        <dbReference type="Google" id="ProtNLM"/>
    </source>
</evidence>
<dbReference type="InterPro" id="IPR003673">
    <property type="entry name" value="CoA-Trfase_fam_III"/>
</dbReference>
<evidence type="ECO:0000256" key="1">
    <source>
        <dbReference type="ARBA" id="ARBA00008383"/>
    </source>
</evidence>
<dbReference type="OrthoDB" id="5863171at2759"/>
<dbReference type="Pfam" id="PF02515">
    <property type="entry name" value="CoA_transf_3"/>
    <property type="match status" value="1"/>
</dbReference>
<evidence type="ECO:0000313" key="2">
    <source>
        <dbReference type="EMBL" id="KIW06064.1"/>
    </source>
</evidence>
<dbReference type="STRING" id="253628.A0A0D2B4C1"/>
<sequence>MTQSAARVVPGRTTTVARQIVHEIWTHLGLPSESLTSLELPGSGLGLPSSFQVGAFAQATIALSALAAATCHAQAQGIRVPRVSVPLRHASAEFKSERLYVLDGKTNEDPWGPIGGLHQTADGYVRIHDGFPHHRDNALKLLGLETTATREDVAQAAKAWRALDLEEAAAQSNAIVAALRSYSDWDVLEQAQQLPDLPITVQKVSSTPFPRPVQRKASSRGCLEGLRVLDLSRVIAAPIAGKTLAVHGADVLWVTSPNLPALPDIDCDVQRGKRTIQLDLKKAEDKAKLMLLLKEADVFLQGYRPGSLANLGLSATVLHEINPHLIVANLSAFGTRGPWSHRRGFDSIVQTCSGMNVSEAEHFGEGSPARPMPCQALDHGTGYLLATGIMAALYRRAKEGGAYVVDASLAGTMKYLRDLGQYEGNSGFDCEDIKTNRDVTEFLETRDTELGKLVAVKHSASIEGLDVGWRIMPKPLGSDDPKWLQAEESY</sequence>
<dbReference type="SUPFAM" id="SSF89796">
    <property type="entry name" value="CoA-transferase family III (CaiB/BaiF)"/>
    <property type="match status" value="2"/>
</dbReference>
<dbReference type="GO" id="GO:0003824">
    <property type="term" value="F:catalytic activity"/>
    <property type="evidence" value="ECO:0007669"/>
    <property type="project" value="InterPro"/>
</dbReference>
<name>A0A0D2B4C1_9PEZI</name>
<dbReference type="Proteomes" id="UP000053259">
    <property type="component" value="Unassembled WGS sequence"/>
</dbReference>
<dbReference type="PANTHER" id="PTHR48228:SF4">
    <property type="entry name" value="BLR3030 PROTEIN"/>
    <property type="match status" value="1"/>
</dbReference>
<keyword evidence="3" id="KW-1185">Reference proteome</keyword>
<dbReference type="VEuPathDB" id="FungiDB:PV09_03236"/>
<dbReference type="RefSeq" id="XP_016215933.1">
    <property type="nucleotide sequence ID" value="XM_016356410.1"/>
</dbReference>